<organism evidence="9 10">
    <name type="scientific">Peptoniphilus indolicus ATCC 29427</name>
    <dbReference type="NCBI Taxonomy" id="997350"/>
    <lineage>
        <taxon>Bacteria</taxon>
        <taxon>Bacillati</taxon>
        <taxon>Bacillota</taxon>
        <taxon>Tissierellia</taxon>
        <taxon>Tissierellales</taxon>
        <taxon>Peptoniphilaceae</taxon>
        <taxon>Peptoniphilus</taxon>
    </lineage>
</organism>
<proteinExistence type="inferred from homology"/>
<dbReference type="OrthoDB" id="9769871at2"/>
<dbReference type="HOGENOM" id="CLU_038813_0_0_9"/>
<gene>
    <name evidence="9" type="primary">rbsB</name>
    <name evidence="9" type="ORF">HMPREF9129_0410</name>
</gene>
<dbReference type="Gene3D" id="3.40.50.2300">
    <property type="match status" value="2"/>
</dbReference>
<evidence type="ECO:0000313" key="10">
    <source>
        <dbReference type="Proteomes" id="UP000003422"/>
    </source>
</evidence>
<dbReference type="AlphaFoldDB" id="G4D1Y0"/>
<sequence>MEGFIMRKAKVLVSIFLIMVIFTACAKKNADIANEKEVVRVGLVSSSSGFGDGAFNDLTLKGVERAKSEFGIEYDKVQIKAVGDIELSLRDMASTGDYDLIIGLTYEAIQAMKTVAPEFPDQKFALIDTSIEAPNVVSYMTRDEEASYLVGVVAASMKFQNSGFNLKEDNKIGFIGGVDAPNIRVFYSGYTAGAKSVNPSIESVSDFVGGFTDVTTAKEIAKSMNQQGADVIFHAAGMSGNGLFQTAKENGTFAFGVNLNQNATEPDVIVGSMIKNVDIEAYEAIKSVVEDNFKAEVIKLGLKENGVDFVTEGSNVKLPDEIIKSVDEAKEKIINEEIKVPSNMDELVTFEDTLN</sequence>
<dbReference type="PATRIC" id="fig|997350.3.peg.397"/>
<evidence type="ECO:0000256" key="3">
    <source>
        <dbReference type="ARBA" id="ARBA00022475"/>
    </source>
</evidence>
<protein>
    <submittedName>
        <fullName evidence="9">Ribose ABC superfamily ATP binding cassette transporter, binding protein</fullName>
    </submittedName>
</protein>
<evidence type="ECO:0000256" key="7">
    <source>
        <dbReference type="SAM" id="SignalP"/>
    </source>
</evidence>
<dbReference type="EMBL" id="AGBB01000033">
    <property type="protein sequence ID" value="EGY80467.1"/>
    <property type="molecule type" value="Genomic_DNA"/>
</dbReference>
<evidence type="ECO:0000256" key="4">
    <source>
        <dbReference type="ARBA" id="ARBA00022729"/>
    </source>
</evidence>
<evidence type="ECO:0000259" key="8">
    <source>
        <dbReference type="Pfam" id="PF02608"/>
    </source>
</evidence>
<dbReference type="InterPro" id="IPR003760">
    <property type="entry name" value="PnrA-like"/>
</dbReference>
<dbReference type="CDD" id="cd19964">
    <property type="entry name" value="PBP1_BMP-like"/>
    <property type="match status" value="1"/>
</dbReference>
<keyword evidence="6" id="KW-0449">Lipoprotein</keyword>
<dbReference type="PANTHER" id="PTHR34296">
    <property type="entry name" value="TRANSCRIPTIONAL ACTIVATOR PROTEIN MED"/>
    <property type="match status" value="1"/>
</dbReference>
<accession>G4D1Y0</accession>
<evidence type="ECO:0000256" key="6">
    <source>
        <dbReference type="ARBA" id="ARBA00023288"/>
    </source>
</evidence>
<dbReference type="eggNOG" id="COG1744">
    <property type="taxonomic scope" value="Bacteria"/>
</dbReference>
<keyword evidence="3" id="KW-1003">Cell membrane</keyword>
<dbReference type="Pfam" id="PF02608">
    <property type="entry name" value="Bmp"/>
    <property type="match status" value="1"/>
</dbReference>
<feature type="signal peptide" evidence="7">
    <location>
        <begin position="1"/>
        <end position="26"/>
    </location>
</feature>
<keyword evidence="4 7" id="KW-0732">Signal</keyword>
<dbReference type="STRING" id="997350.HMPREF9129_0410"/>
<dbReference type="Proteomes" id="UP000003422">
    <property type="component" value="Unassembled WGS sequence"/>
</dbReference>
<evidence type="ECO:0000313" key="9">
    <source>
        <dbReference type="EMBL" id="EGY80467.1"/>
    </source>
</evidence>
<feature type="chain" id="PRO_5003462527" evidence="7">
    <location>
        <begin position="27"/>
        <end position="355"/>
    </location>
</feature>
<dbReference type="PROSITE" id="PS51257">
    <property type="entry name" value="PROKAR_LIPOPROTEIN"/>
    <property type="match status" value="1"/>
</dbReference>
<comment type="similarity">
    <text evidence="2">Belongs to the BMP lipoprotein family.</text>
</comment>
<keyword evidence="5" id="KW-0472">Membrane</keyword>
<dbReference type="PANTHER" id="PTHR34296:SF2">
    <property type="entry name" value="ABC TRANSPORTER GUANOSINE-BINDING PROTEIN NUPN"/>
    <property type="match status" value="1"/>
</dbReference>
<dbReference type="GO" id="GO:0005886">
    <property type="term" value="C:plasma membrane"/>
    <property type="evidence" value="ECO:0007669"/>
    <property type="project" value="UniProtKB-SubCell"/>
</dbReference>
<reference evidence="9 10" key="1">
    <citation type="submission" date="2011-06" db="EMBL/GenBank/DDBJ databases">
        <authorList>
            <person name="Muzny D."/>
            <person name="Qin X."/>
            <person name="Deng J."/>
            <person name="Jiang H."/>
            <person name="Liu Y."/>
            <person name="Qu J."/>
            <person name="Song X.-Z."/>
            <person name="Zhang L."/>
            <person name="Thornton R."/>
            <person name="Coyle M."/>
            <person name="Francisco L."/>
            <person name="Jackson L."/>
            <person name="Javaid M."/>
            <person name="Korchina V."/>
            <person name="Kovar C."/>
            <person name="Mata R."/>
            <person name="Mathew T."/>
            <person name="Ngo R."/>
            <person name="Nguyen L."/>
            <person name="Nguyen N."/>
            <person name="Okwuonu G."/>
            <person name="Ongeri F."/>
            <person name="Pham C."/>
            <person name="Simmons D."/>
            <person name="Wilczek-Boney K."/>
            <person name="Hale W."/>
            <person name="Jakkamsetti A."/>
            <person name="Pham P."/>
            <person name="Ruth R."/>
            <person name="San Lucas F."/>
            <person name="Warren J."/>
            <person name="Zhang J."/>
            <person name="Zhao Z."/>
            <person name="Zhou C."/>
            <person name="Zhu D."/>
            <person name="Lee S."/>
            <person name="Bess C."/>
            <person name="Blankenburg K."/>
            <person name="Forbes L."/>
            <person name="Fu Q."/>
            <person name="Gubbala S."/>
            <person name="Hirani K."/>
            <person name="Jayaseelan J.C."/>
            <person name="Lara F."/>
            <person name="Munidasa M."/>
            <person name="Palculict T."/>
            <person name="Patil S."/>
            <person name="Pu L.-L."/>
            <person name="Saada N."/>
            <person name="Tang L."/>
            <person name="Weissenberger G."/>
            <person name="Zhu Y."/>
            <person name="Hemphill L."/>
            <person name="Shang Y."/>
            <person name="Youmans B."/>
            <person name="Ayvaz T."/>
            <person name="Ross M."/>
            <person name="Santibanez J."/>
            <person name="Aqrawi P."/>
            <person name="Gross S."/>
            <person name="Joshi V."/>
            <person name="Fowler G."/>
            <person name="Nazareth L."/>
            <person name="Reid J."/>
            <person name="Worley K."/>
            <person name="Petrosino J."/>
            <person name="Highlander S."/>
            <person name="Gibbs R."/>
        </authorList>
    </citation>
    <scope>NUCLEOTIDE SEQUENCE [LARGE SCALE GENOMIC DNA]</scope>
    <source>
        <strain evidence="9 10">ATCC 29427</strain>
    </source>
</reference>
<dbReference type="InterPro" id="IPR050957">
    <property type="entry name" value="BMP_lipoprotein"/>
</dbReference>
<evidence type="ECO:0000256" key="1">
    <source>
        <dbReference type="ARBA" id="ARBA00004193"/>
    </source>
</evidence>
<evidence type="ECO:0000256" key="2">
    <source>
        <dbReference type="ARBA" id="ARBA00008610"/>
    </source>
</evidence>
<dbReference type="InterPro" id="IPR028082">
    <property type="entry name" value="Peripla_BP_I"/>
</dbReference>
<name>G4D1Y0_9FIRM</name>
<comment type="caution">
    <text evidence="9">The sequence shown here is derived from an EMBL/GenBank/DDBJ whole genome shotgun (WGS) entry which is preliminary data.</text>
</comment>
<comment type="subcellular location">
    <subcellularLocation>
        <location evidence="1">Cell membrane</location>
        <topology evidence="1">Lipid-anchor</topology>
    </subcellularLocation>
</comment>
<dbReference type="SUPFAM" id="SSF53822">
    <property type="entry name" value="Periplasmic binding protein-like I"/>
    <property type="match status" value="1"/>
</dbReference>
<evidence type="ECO:0000256" key="5">
    <source>
        <dbReference type="ARBA" id="ARBA00023136"/>
    </source>
</evidence>
<feature type="domain" description="ABC transporter substrate-binding protein PnrA-like" evidence="8">
    <location>
        <begin position="46"/>
        <end position="343"/>
    </location>
</feature>
<keyword evidence="10" id="KW-1185">Reference proteome</keyword>